<accession>A0A6J6Y6N8</accession>
<gene>
    <name evidence="4" type="ORF">UFOPK3099_00360</name>
</gene>
<dbReference type="EMBL" id="CAFAAV010000016">
    <property type="protein sequence ID" value="CAB4805020.1"/>
    <property type="molecule type" value="Genomic_DNA"/>
</dbReference>
<feature type="transmembrane region" description="Helical" evidence="2">
    <location>
        <begin position="495"/>
        <end position="514"/>
    </location>
</feature>
<evidence type="ECO:0000313" key="4">
    <source>
        <dbReference type="EMBL" id="CAB4805020.1"/>
    </source>
</evidence>
<dbReference type="SUPFAM" id="SSF54001">
    <property type="entry name" value="Cysteine proteinases"/>
    <property type="match status" value="1"/>
</dbReference>
<feature type="transmembrane region" description="Helical" evidence="2">
    <location>
        <begin position="435"/>
        <end position="453"/>
    </location>
</feature>
<dbReference type="InterPro" id="IPR038765">
    <property type="entry name" value="Papain-like_cys_pep_sf"/>
</dbReference>
<dbReference type="AlphaFoldDB" id="A0A6J6Y6N8"/>
<evidence type="ECO:0000256" key="1">
    <source>
        <dbReference type="SAM" id="MobiDB-lite"/>
    </source>
</evidence>
<evidence type="ECO:0000256" key="2">
    <source>
        <dbReference type="SAM" id="Phobius"/>
    </source>
</evidence>
<proteinExistence type="predicted"/>
<feature type="region of interest" description="Disordered" evidence="1">
    <location>
        <begin position="187"/>
        <end position="207"/>
    </location>
</feature>
<feature type="domain" description="Transglutaminase-like" evidence="3">
    <location>
        <begin position="782"/>
        <end position="853"/>
    </location>
</feature>
<feature type="transmembrane region" description="Helical" evidence="2">
    <location>
        <begin position="882"/>
        <end position="901"/>
    </location>
</feature>
<dbReference type="InterPro" id="IPR021878">
    <property type="entry name" value="TgpA_N"/>
</dbReference>
<dbReference type="InterPro" id="IPR002931">
    <property type="entry name" value="Transglutaminase-like"/>
</dbReference>
<name>A0A6J6Y6N8_9ZZZZ</name>
<dbReference type="PANTHER" id="PTHR42736:SF1">
    <property type="entry name" value="PROTEIN-GLUTAMINE GAMMA-GLUTAMYLTRANSFERASE"/>
    <property type="match status" value="1"/>
</dbReference>
<feature type="transmembrane region" description="Helical" evidence="2">
    <location>
        <begin position="410"/>
        <end position="428"/>
    </location>
</feature>
<dbReference type="InterPro" id="IPR052901">
    <property type="entry name" value="Bact_TGase-like"/>
</dbReference>
<feature type="compositionally biased region" description="Low complexity" evidence="1">
    <location>
        <begin position="7"/>
        <end position="22"/>
    </location>
</feature>
<sequence>MSRSGRRTAPLTARPPGRPRPAGLSHGALSLIAAWFAAGTIALLTGATAVVILLAVGLVAMIAAVISGWRGVSGTRMHSVVTSPLVATGDEMTWHIEVTGSQPAHLILRLAGDGGRQTVAHGWVNPGTSTIGGTAPRRGVYRAVEAEWCSAGRAGLVWWRRRCRLTITELVVAPRAAADGAPLALATDEAEGERVTSTHPGRDELDGVHSWRDGDELTGIHWPSTLRTGEFVVRQRFREHDERWVVHARTGTTDSTAEAARVRHTLERGLAAGATVAVQVDGGSAVDLVDDAAVLHWAARFDPHDSAQPTLPWWKRAVLVSPEPDRALSATARRLLSIATAVSMLMVLEPLGYGSTAVAVVLTAVLVAALVTGSRRQLPDVYRQLLGLVAGVAVGAVLIDFTAIDSVGASLRYLLPQVLVSLVVMQGFECVDRRGARVTLACAAVLTAYAAGIRIDDHLSLWLLAAVGSMAIASHQVGRHRQLHPRPWHSNVTRVVSFLVAAAAVVAILAVVPVPRGPAQLTLPTWLTELRPTQGRGELAAADGSPLLGGPTNNRTSAAGASGYPGFSTTMDTSLRGDLGDEVILRVRSPYPDFWRGQTFSNFDGRTWYVEDGTANVKADRTEGPDHLLKLADGDASLYGNDEMVQTFYLQVDMPNIVFAAYRAKRVLLNAPLWQRSDGALRADVVLPAGSAYTVVSDRTEATPDVLRRYGDLARFGSPGRYLQLPDSVTDRTRALAREITAGSTTTYDAIRAIESWMNANITYDLSAPVPPEGTDSVDQFLFESQTGFCEQIATATAIMLRTLGIPARIATGYVPSSRDKVAGVWISRARDAHAWVEVNFRDPGWIAFDPTASVPLSGEARLHTIGADLAAAIGAVIGEHITLVLLVALGGAALLVAVRLTRRWWRRRRRGRWGLLQDHFAAEAVARGAPPTAANAQLAAAFTDDDAIAATAAALAAELDASAFSATWVDDDETYARTRAALRSLRV</sequence>
<dbReference type="Gene3D" id="3.10.620.30">
    <property type="match status" value="1"/>
</dbReference>
<keyword evidence="2" id="KW-0472">Membrane</keyword>
<feature type="transmembrane region" description="Helical" evidence="2">
    <location>
        <begin position="459"/>
        <end position="475"/>
    </location>
</feature>
<feature type="transmembrane region" description="Helical" evidence="2">
    <location>
        <begin position="331"/>
        <end position="348"/>
    </location>
</feature>
<feature type="transmembrane region" description="Helical" evidence="2">
    <location>
        <begin position="21"/>
        <end position="44"/>
    </location>
</feature>
<feature type="transmembrane region" description="Helical" evidence="2">
    <location>
        <begin position="50"/>
        <end position="69"/>
    </location>
</feature>
<dbReference type="Pfam" id="PF11992">
    <property type="entry name" value="TgpA_N"/>
    <property type="match status" value="1"/>
</dbReference>
<keyword evidence="2" id="KW-0812">Transmembrane</keyword>
<dbReference type="SMART" id="SM00460">
    <property type="entry name" value="TGc"/>
    <property type="match status" value="1"/>
</dbReference>
<feature type="compositionally biased region" description="Basic and acidic residues" evidence="1">
    <location>
        <begin position="192"/>
        <end position="207"/>
    </location>
</feature>
<dbReference type="PANTHER" id="PTHR42736">
    <property type="entry name" value="PROTEIN-GLUTAMINE GAMMA-GLUTAMYLTRANSFERASE"/>
    <property type="match status" value="1"/>
</dbReference>
<dbReference type="Pfam" id="PF01841">
    <property type="entry name" value="Transglut_core"/>
    <property type="match status" value="1"/>
</dbReference>
<feature type="transmembrane region" description="Helical" evidence="2">
    <location>
        <begin position="385"/>
        <end position="404"/>
    </location>
</feature>
<evidence type="ECO:0000259" key="3">
    <source>
        <dbReference type="SMART" id="SM00460"/>
    </source>
</evidence>
<protein>
    <submittedName>
        <fullName evidence="4">Unannotated protein</fullName>
    </submittedName>
</protein>
<feature type="region of interest" description="Disordered" evidence="1">
    <location>
        <begin position="1"/>
        <end position="22"/>
    </location>
</feature>
<reference evidence="4" key="1">
    <citation type="submission" date="2020-05" db="EMBL/GenBank/DDBJ databases">
        <authorList>
            <person name="Chiriac C."/>
            <person name="Salcher M."/>
            <person name="Ghai R."/>
            <person name="Kavagutti S V."/>
        </authorList>
    </citation>
    <scope>NUCLEOTIDE SEQUENCE</scope>
</reference>
<keyword evidence="2" id="KW-1133">Transmembrane helix</keyword>
<feature type="transmembrane region" description="Helical" evidence="2">
    <location>
        <begin position="354"/>
        <end position="373"/>
    </location>
</feature>
<organism evidence="4">
    <name type="scientific">freshwater metagenome</name>
    <dbReference type="NCBI Taxonomy" id="449393"/>
    <lineage>
        <taxon>unclassified sequences</taxon>
        <taxon>metagenomes</taxon>
        <taxon>ecological metagenomes</taxon>
    </lineage>
</organism>